<proteinExistence type="predicted"/>
<dbReference type="InParanoid" id="A0A6P8ZPY8"/>
<dbReference type="KEGG" id="tpal:117647319"/>
<name>A0A6P8ZPY8_THRPL</name>
<evidence type="ECO:0000313" key="2">
    <source>
        <dbReference type="RefSeq" id="XP_034244929.1"/>
    </source>
</evidence>
<gene>
    <name evidence="2" type="primary">LOC117647319</name>
</gene>
<keyword evidence="1" id="KW-1185">Reference proteome</keyword>
<reference evidence="2" key="1">
    <citation type="submission" date="2025-08" db="UniProtKB">
        <authorList>
            <consortium name="RefSeq"/>
        </authorList>
    </citation>
    <scope>IDENTIFICATION</scope>
    <source>
        <tissue evidence="2">Total insect</tissue>
    </source>
</reference>
<dbReference type="OrthoDB" id="6161578at2759"/>
<sequence>MATHKLCVNNNISNHHNNNNNGETLILDIGHHTTMSDDGWQYSGYWESPTPITQDHNGVDEMLHYAAFDQVASPGSDSRSTVRWTDSPFPCSDAVTSPPYSSCPF</sequence>
<organism evidence="2">
    <name type="scientific">Thrips palmi</name>
    <name type="common">Melon thrips</name>
    <dbReference type="NCBI Taxonomy" id="161013"/>
    <lineage>
        <taxon>Eukaryota</taxon>
        <taxon>Metazoa</taxon>
        <taxon>Ecdysozoa</taxon>
        <taxon>Arthropoda</taxon>
        <taxon>Hexapoda</taxon>
        <taxon>Insecta</taxon>
        <taxon>Pterygota</taxon>
        <taxon>Neoptera</taxon>
        <taxon>Paraneoptera</taxon>
        <taxon>Thysanoptera</taxon>
        <taxon>Terebrantia</taxon>
        <taxon>Thripoidea</taxon>
        <taxon>Thripidae</taxon>
        <taxon>Thrips</taxon>
    </lineage>
</organism>
<dbReference type="AlphaFoldDB" id="A0A6P8ZPY8"/>
<protein>
    <submittedName>
        <fullName evidence="2">Uncharacterized protein LOC117647319</fullName>
    </submittedName>
</protein>
<dbReference type="Proteomes" id="UP000515158">
    <property type="component" value="Unplaced"/>
</dbReference>
<dbReference type="GeneID" id="117647319"/>
<accession>A0A6P8ZPY8</accession>
<evidence type="ECO:0000313" key="1">
    <source>
        <dbReference type="Proteomes" id="UP000515158"/>
    </source>
</evidence>
<dbReference type="RefSeq" id="XP_034244929.1">
    <property type="nucleotide sequence ID" value="XM_034389038.1"/>
</dbReference>